<feature type="region of interest" description="Disordered" evidence="1">
    <location>
        <begin position="1"/>
        <end position="74"/>
    </location>
</feature>
<dbReference type="OrthoDB" id="127160at2759"/>
<dbReference type="Proteomes" id="UP001165121">
    <property type="component" value="Unassembled WGS sequence"/>
</dbReference>
<keyword evidence="3" id="KW-1185">Reference proteome</keyword>
<proteinExistence type="predicted"/>
<evidence type="ECO:0000313" key="3">
    <source>
        <dbReference type="Proteomes" id="UP001165121"/>
    </source>
</evidence>
<organism evidence="2 3">
    <name type="scientific">Phytophthora fragariaefolia</name>
    <dbReference type="NCBI Taxonomy" id="1490495"/>
    <lineage>
        <taxon>Eukaryota</taxon>
        <taxon>Sar</taxon>
        <taxon>Stramenopiles</taxon>
        <taxon>Oomycota</taxon>
        <taxon>Peronosporomycetes</taxon>
        <taxon>Peronosporales</taxon>
        <taxon>Peronosporaceae</taxon>
        <taxon>Phytophthora</taxon>
    </lineage>
</organism>
<protein>
    <submittedName>
        <fullName evidence="2">Unnamed protein product</fullName>
    </submittedName>
</protein>
<dbReference type="AlphaFoldDB" id="A0A9W6XC44"/>
<evidence type="ECO:0000256" key="1">
    <source>
        <dbReference type="SAM" id="MobiDB-lite"/>
    </source>
</evidence>
<comment type="caution">
    <text evidence="2">The sequence shown here is derived from an EMBL/GenBank/DDBJ whole genome shotgun (WGS) entry which is preliminary data.</text>
</comment>
<reference evidence="2" key="1">
    <citation type="submission" date="2023-04" db="EMBL/GenBank/DDBJ databases">
        <title>Phytophthora fragariaefolia NBRC 109709.</title>
        <authorList>
            <person name="Ichikawa N."/>
            <person name="Sato H."/>
            <person name="Tonouchi N."/>
        </authorList>
    </citation>
    <scope>NUCLEOTIDE SEQUENCE</scope>
    <source>
        <strain evidence="2">NBRC 109709</strain>
    </source>
</reference>
<evidence type="ECO:0000313" key="2">
    <source>
        <dbReference type="EMBL" id="GMF35598.1"/>
    </source>
</evidence>
<dbReference type="EMBL" id="BSXT01000877">
    <property type="protein sequence ID" value="GMF35598.1"/>
    <property type="molecule type" value="Genomic_DNA"/>
</dbReference>
<feature type="compositionally biased region" description="Low complexity" evidence="1">
    <location>
        <begin position="26"/>
        <end position="36"/>
    </location>
</feature>
<accession>A0A9W6XC44</accession>
<name>A0A9W6XC44_9STRA</name>
<gene>
    <name evidence="2" type="ORF">Pfra01_000946500</name>
</gene>
<feature type="region of interest" description="Disordered" evidence="1">
    <location>
        <begin position="244"/>
        <end position="263"/>
    </location>
</feature>
<sequence length="263" mass="29432">MDIRVRAAQKRPLAGSAVHEVDKSDSSSSEASQSDAWQPTPSVSGADSGDDTSGGGQCVSDVPESTSSMSEDSGRLHVTAAAPNKVEFSSWDELDQYLLSYQVQTFQITNLIFSTLYRFGFYLLINIDLLCLCERSSETAVTPKWRSTMSGFERSNLRRNPFLIRGYNMLGRSSINACVQIIDSEAKTFAVRITRCQLKHNHRLHENSFRAHPARRVVLNDSELRTVDVLRKYGAKKTGIVKYMRDQSDSNPNSQDGRNLVRK</sequence>